<comment type="caution">
    <text evidence="2">The sequence shown here is derived from an EMBL/GenBank/DDBJ whole genome shotgun (WGS) entry which is preliminary data.</text>
</comment>
<dbReference type="InterPro" id="IPR001296">
    <property type="entry name" value="Glyco_trans_1"/>
</dbReference>
<dbReference type="SUPFAM" id="SSF53756">
    <property type="entry name" value="UDP-Glycosyltransferase/glycogen phosphorylase"/>
    <property type="match status" value="1"/>
</dbReference>
<gene>
    <name evidence="2" type="ORF">A6769_19120</name>
</gene>
<dbReference type="GO" id="GO:0016757">
    <property type="term" value="F:glycosyltransferase activity"/>
    <property type="evidence" value="ECO:0007669"/>
    <property type="project" value="InterPro"/>
</dbReference>
<dbReference type="CDD" id="cd03801">
    <property type="entry name" value="GT4_PimA-like"/>
    <property type="match status" value="1"/>
</dbReference>
<organism evidence="2 3">
    <name type="scientific">Nostoc punctiforme NIES-2108</name>
    <dbReference type="NCBI Taxonomy" id="1356359"/>
    <lineage>
        <taxon>Bacteria</taxon>
        <taxon>Bacillati</taxon>
        <taxon>Cyanobacteriota</taxon>
        <taxon>Cyanophyceae</taxon>
        <taxon>Nostocales</taxon>
        <taxon>Nostocaceae</taxon>
        <taxon>Nostoc</taxon>
    </lineage>
</organism>
<evidence type="ECO:0000313" key="3">
    <source>
        <dbReference type="Proteomes" id="UP000252085"/>
    </source>
</evidence>
<evidence type="ECO:0000313" key="2">
    <source>
        <dbReference type="EMBL" id="RCJ35201.1"/>
    </source>
</evidence>
<accession>A0A367RH10</accession>
<dbReference type="Pfam" id="PF00534">
    <property type="entry name" value="Glycos_transf_1"/>
    <property type="match status" value="1"/>
</dbReference>
<dbReference type="EMBL" id="LXQE01000152">
    <property type="protein sequence ID" value="RCJ35201.1"/>
    <property type="molecule type" value="Genomic_DNA"/>
</dbReference>
<proteinExistence type="predicted"/>
<protein>
    <recommendedName>
        <fullName evidence="1">Glycosyl transferase family 1 domain-containing protein</fullName>
    </recommendedName>
</protein>
<evidence type="ECO:0000259" key="1">
    <source>
        <dbReference type="Pfam" id="PF00534"/>
    </source>
</evidence>
<dbReference type="Gene3D" id="3.40.50.2000">
    <property type="entry name" value="Glycogen Phosphorylase B"/>
    <property type="match status" value="2"/>
</dbReference>
<dbReference type="AlphaFoldDB" id="A0A367RH10"/>
<feature type="domain" description="Glycosyl transferase family 1" evidence="1">
    <location>
        <begin position="203"/>
        <end position="360"/>
    </location>
</feature>
<dbReference type="PANTHER" id="PTHR45947">
    <property type="entry name" value="SULFOQUINOVOSYL TRANSFERASE SQD2"/>
    <property type="match status" value="1"/>
</dbReference>
<dbReference type="PANTHER" id="PTHR45947:SF3">
    <property type="entry name" value="SULFOQUINOVOSYL TRANSFERASE SQD2"/>
    <property type="match status" value="1"/>
</dbReference>
<sequence length="387" mass="44050">MLIKLAILVTHPVQYFAPVFRELAQQPNLQIKVFFGCNHGVTPREDPNFGVVFKWDCQPTAGFEHEFISTSLLKDLRGIQGIKLANKAVAAINRYKPDAVLIFAYSPTFITASTLLLTLARHKLMLRADTTDEALSRSYIKDKIRKLFLSFYYHQFTHFFPIGTDSINHYLRMGVDKSRMTLAHYAIDTEFFQKQVDFWLPQRETLRAKAGIREEDHVLIYCGKMFSVKNPLIIPDALEKLSSVEKEKTWFFAVGDGELREEFEERVKLQLGERAIFVGFKNQSELGEYYAMADTLILPSQNGETWGLVVNEALQFGLRVIASDKVGCAKELITNIKHGWIFSCNDPLQLANIISQAIVQSKLGYRELKSLPNPSNLATSVYVQLIA</sequence>
<reference evidence="2 3" key="1">
    <citation type="submission" date="2016-04" db="EMBL/GenBank/DDBJ databases">
        <authorList>
            <person name="Evans L.H."/>
            <person name="Alamgir A."/>
            <person name="Owens N."/>
            <person name="Weber N.D."/>
            <person name="Virtaneva K."/>
            <person name="Barbian K."/>
            <person name="Babar A."/>
            <person name="Rosenke K."/>
        </authorList>
    </citation>
    <scope>NUCLEOTIDE SEQUENCE [LARGE SCALE GENOMIC DNA]</scope>
    <source>
        <strain evidence="2">NIES-2108</strain>
    </source>
</reference>
<dbReference type="Proteomes" id="UP000252085">
    <property type="component" value="Unassembled WGS sequence"/>
</dbReference>
<dbReference type="InterPro" id="IPR050194">
    <property type="entry name" value="Glycosyltransferase_grp1"/>
</dbReference>
<name>A0A367RH10_NOSPU</name>